<evidence type="ECO:0000259" key="6">
    <source>
        <dbReference type="PROSITE" id="PS50977"/>
    </source>
</evidence>
<comment type="caution">
    <text evidence="7">The sequence shown here is derived from an EMBL/GenBank/DDBJ whole genome shotgun (WGS) entry which is preliminary data.</text>
</comment>
<dbReference type="InterPro" id="IPR001647">
    <property type="entry name" value="HTH_TetR"/>
</dbReference>
<dbReference type="Pfam" id="PF00440">
    <property type="entry name" value="TetR_N"/>
    <property type="match status" value="1"/>
</dbReference>
<name>A0ABV7V1I6_9SPHN</name>
<dbReference type="PANTHER" id="PTHR47506">
    <property type="entry name" value="TRANSCRIPTIONAL REGULATORY PROTEIN"/>
    <property type="match status" value="1"/>
</dbReference>
<evidence type="ECO:0000256" key="1">
    <source>
        <dbReference type="ARBA" id="ARBA00023015"/>
    </source>
</evidence>
<proteinExistence type="predicted"/>
<evidence type="ECO:0000313" key="8">
    <source>
        <dbReference type="Proteomes" id="UP001595683"/>
    </source>
</evidence>
<dbReference type="Gene3D" id="1.10.10.60">
    <property type="entry name" value="Homeodomain-like"/>
    <property type="match status" value="1"/>
</dbReference>
<feature type="DNA-binding region" description="H-T-H motif" evidence="4">
    <location>
        <begin position="46"/>
        <end position="65"/>
    </location>
</feature>
<dbReference type="EMBL" id="JBHRYE010000011">
    <property type="protein sequence ID" value="MFC3671216.1"/>
    <property type="molecule type" value="Genomic_DNA"/>
</dbReference>
<dbReference type="Proteomes" id="UP001595683">
    <property type="component" value="Unassembled WGS sequence"/>
</dbReference>
<dbReference type="Gene3D" id="1.10.357.10">
    <property type="entry name" value="Tetracycline Repressor, domain 2"/>
    <property type="match status" value="1"/>
</dbReference>
<sequence length="210" mass="22673">MSQFETSLPTTDTCGPARGRPRQFDPETALLAALRVFWTRGYDGASLSDLTEAMGITRPSLYACFGNKEALFRKALDLYERDKLAFVVQALEAPTARGVVAALLGDALEMLAGRDSGRACFGVMNTVASTTYDESMRREVIARRTAHEQALLQRFVRAEAEGDFPGHTAEALCAHCLCILSGMSVQASAGADATRLHAIAKTALSLWPGR</sequence>
<keyword evidence="2 4" id="KW-0238">DNA-binding</keyword>
<evidence type="ECO:0000313" key="7">
    <source>
        <dbReference type="EMBL" id="MFC3671216.1"/>
    </source>
</evidence>
<gene>
    <name evidence="7" type="ORF">ACFOOT_07260</name>
</gene>
<dbReference type="InterPro" id="IPR009057">
    <property type="entry name" value="Homeodomain-like_sf"/>
</dbReference>
<organism evidence="7 8">
    <name type="scientific">Novosphingobium pokkalii</name>
    <dbReference type="NCBI Taxonomy" id="1770194"/>
    <lineage>
        <taxon>Bacteria</taxon>
        <taxon>Pseudomonadati</taxon>
        <taxon>Pseudomonadota</taxon>
        <taxon>Alphaproteobacteria</taxon>
        <taxon>Sphingomonadales</taxon>
        <taxon>Sphingomonadaceae</taxon>
        <taxon>Novosphingobium</taxon>
    </lineage>
</organism>
<dbReference type="PANTHER" id="PTHR47506:SF1">
    <property type="entry name" value="HTH-TYPE TRANSCRIPTIONAL REGULATOR YJDC"/>
    <property type="match status" value="1"/>
</dbReference>
<keyword evidence="8" id="KW-1185">Reference proteome</keyword>
<accession>A0ABV7V1I6</accession>
<evidence type="ECO:0000256" key="3">
    <source>
        <dbReference type="ARBA" id="ARBA00023163"/>
    </source>
</evidence>
<feature type="compositionally biased region" description="Polar residues" evidence="5">
    <location>
        <begin position="1"/>
        <end position="13"/>
    </location>
</feature>
<dbReference type="InterPro" id="IPR036271">
    <property type="entry name" value="Tet_transcr_reg_TetR-rel_C_sf"/>
</dbReference>
<reference evidence="8" key="1">
    <citation type="journal article" date="2019" name="Int. J. Syst. Evol. Microbiol.">
        <title>The Global Catalogue of Microorganisms (GCM) 10K type strain sequencing project: providing services to taxonomists for standard genome sequencing and annotation.</title>
        <authorList>
            <consortium name="The Broad Institute Genomics Platform"/>
            <consortium name="The Broad Institute Genome Sequencing Center for Infectious Disease"/>
            <person name="Wu L."/>
            <person name="Ma J."/>
        </authorList>
    </citation>
    <scope>NUCLEOTIDE SEQUENCE [LARGE SCALE GENOMIC DNA]</scope>
    <source>
        <strain evidence="8">KCTC 42224</strain>
    </source>
</reference>
<dbReference type="PROSITE" id="PS50977">
    <property type="entry name" value="HTH_TETR_2"/>
    <property type="match status" value="1"/>
</dbReference>
<dbReference type="SUPFAM" id="SSF48498">
    <property type="entry name" value="Tetracyclin repressor-like, C-terminal domain"/>
    <property type="match status" value="1"/>
</dbReference>
<protein>
    <submittedName>
        <fullName evidence="7">TetR/AcrR family transcriptional regulator</fullName>
    </submittedName>
</protein>
<evidence type="ECO:0000256" key="4">
    <source>
        <dbReference type="PROSITE-ProRule" id="PRU00335"/>
    </source>
</evidence>
<feature type="region of interest" description="Disordered" evidence="5">
    <location>
        <begin position="1"/>
        <end position="23"/>
    </location>
</feature>
<keyword evidence="3" id="KW-0804">Transcription</keyword>
<evidence type="ECO:0000256" key="5">
    <source>
        <dbReference type="SAM" id="MobiDB-lite"/>
    </source>
</evidence>
<dbReference type="SUPFAM" id="SSF46689">
    <property type="entry name" value="Homeodomain-like"/>
    <property type="match status" value="1"/>
</dbReference>
<dbReference type="RefSeq" id="WP_191322488.1">
    <property type="nucleotide sequence ID" value="NZ_BMZP01000001.1"/>
</dbReference>
<feature type="domain" description="HTH tetR-type" evidence="6">
    <location>
        <begin position="23"/>
        <end position="83"/>
    </location>
</feature>
<dbReference type="PRINTS" id="PR00455">
    <property type="entry name" value="HTHTETR"/>
</dbReference>
<evidence type="ECO:0000256" key="2">
    <source>
        <dbReference type="ARBA" id="ARBA00023125"/>
    </source>
</evidence>
<keyword evidence="1" id="KW-0805">Transcription regulation</keyword>